<organism evidence="1">
    <name type="scientific">uncultured Caudovirales phage</name>
    <dbReference type="NCBI Taxonomy" id="2100421"/>
    <lineage>
        <taxon>Viruses</taxon>
        <taxon>Duplodnaviria</taxon>
        <taxon>Heunggongvirae</taxon>
        <taxon>Uroviricota</taxon>
        <taxon>Caudoviricetes</taxon>
        <taxon>Peduoviridae</taxon>
        <taxon>Maltschvirus</taxon>
        <taxon>Maltschvirus maltsch</taxon>
    </lineage>
</organism>
<reference evidence="1" key="1">
    <citation type="submission" date="2020-04" db="EMBL/GenBank/DDBJ databases">
        <authorList>
            <person name="Chiriac C."/>
            <person name="Salcher M."/>
            <person name="Ghai R."/>
            <person name="Kavagutti S V."/>
        </authorList>
    </citation>
    <scope>NUCLEOTIDE SEQUENCE</scope>
</reference>
<evidence type="ECO:0000313" key="1">
    <source>
        <dbReference type="EMBL" id="CAB4143593.1"/>
    </source>
</evidence>
<accession>A0A6J5MDZ5</accession>
<dbReference type="EMBL" id="LR796423">
    <property type="protein sequence ID" value="CAB4143593.1"/>
    <property type="molecule type" value="Genomic_DNA"/>
</dbReference>
<name>A0A6J5MDZ5_9CAUD</name>
<gene>
    <name evidence="1" type="ORF">UFOVP447_185</name>
</gene>
<protein>
    <submittedName>
        <fullName evidence="1">Uncharacterized protein</fullName>
    </submittedName>
</protein>
<sequence>MAQWGTTDNANNSTLFAAAQVNRTPNTANRTTLFNNVTTGAFQNNGVNMKIAVGQFGVSAAEATNTTGEGKRVAHAGWNLRTRGTGPLTAITVAAAGRTYANSDTFSVAAGTGGTNATGNVITNAVGNVVSFSVSNWGANFNAAAPTVTITTSTGTGASLTATAGGRAGRIQYETLVAMGSITGDATDDTLLPE</sequence>
<proteinExistence type="predicted"/>